<dbReference type="RefSeq" id="WP_165050565.1">
    <property type="nucleotide sequence ID" value="NZ_JAALFE010000011.1"/>
</dbReference>
<dbReference type="InterPro" id="IPR004960">
    <property type="entry name" value="LipA_acyltrans"/>
</dbReference>
<dbReference type="CDD" id="cd07984">
    <property type="entry name" value="LPLAT_LABLAT-like"/>
    <property type="match status" value="1"/>
</dbReference>
<dbReference type="Pfam" id="PF03279">
    <property type="entry name" value="Lip_A_acyltrans"/>
    <property type="match status" value="1"/>
</dbReference>
<keyword evidence="4 7" id="KW-0808">Transferase</keyword>
<keyword evidence="5" id="KW-0472">Membrane</keyword>
<organism evidence="7 8">
    <name type="scientific">Paragemmobacter kunshanensis</name>
    <dbReference type="NCBI Taxonomy" id="2583234"/>
    <lineage>
        <taxon>Bacteria</taxon>
        <taxon>Pseudomonadati</taxon>
        <taxon>Pseudomonadota</taxon>
        <taxon>Alphaproteobacteria</taxon>
        <taxon>Rhodobacterales</taxon>
        <taxon>Paracoccaceae</taxon>
        <taxon>Paragemmobacter</taxon>
    </lineage>
</organism>
<dbReference type="Proteomes" id="UP000474758">
    <property type="component" value="Unassembled WGS sequence"/>
</dbReference>
<dbReference type="PIRSF" id="PIRSF026649">
    <property type="entry name" value="MsbB"/>
    <property type="match status" value="1"/>
</dbReference>
<dbReference type="PANTHER" id="PTHR30606:SF10">
    <property type="entry name" value="PHOSPHATIDYLINOSITOL MANNOSIDE ACYLTRANSFERASE"/>
    <property type="match status" value="1"/>
</dbReference>
<accession>A0A6M1UA69</accession>
<keyword evidence="6 7" id="KW-0012">Acyltransferase</keyword>
<gene>
    <name evidence="7" type="ORF">G5V65_12510</name>
</gene>
<evidence type="ECO:0000256" key="1">
    <source>
        <dbReference type="ARBA" id="ARBA00004533"/>
    </source>
</evidence>
<dbReference type="GO" id="GO:0009247">
    <property type="term" value="P:glycolipid biosynthetic process"/>
    <property type="evidence" value="ECO:0007669"/>
    <property type="project" value="UniProtKB-ARBA"/>
</dbReference>
<evidence type="ECO:0000313" key="7">
    <source>
        <dbReference type="EMBL" id="NGQ91721.1"/>
    </source>
</evidence>
<evidence type="ECO:0000256" key="2">
    <source>
        <dbReference type="ARBA" id="ARBA00022475"/>
    </source>
</evidence>
<proteinExistence type="predicted"/>
<name>A0A6M1UA69_9RHOB</name>
<keyword evidence="8" id="KW-1185">Reference proteome</keyword>
<protein>
    <submittedName>
        <fullName evidence="7">Lauroyl acyltransferase</fullName>
    </submittedName>
</protein>
<comment type="subcellular location">
    <subcellularLocation>
        <location evidence="1">Cell inner membrane</location>
    </subcellularLocation>
</comment>
<dbReference type="AlphaFoldDB" id="A0A6M1UA69"/>
<dbReference type="GO" id="GO:0005886">
    <property type="term" value="C:plasma membrane"/>
    <property type="evidence" value="ECO:0007669"/>
    <property type="project" value="UniProtKB-SubCell"/>
</dbReference>
<evidence type="ECO:0000256" key="3">
    <source>
        <dbReference type="ARBA" id="ARBA00022519"/>
    </source>
</evidence>
<sequence>MAVRSDKAGRIGAWITDRLIRAALWLVLSLPFDARRSLAAALMTRIVAPLAGWRKRIRENLALVRPDLPEAEVARLVRDVPRSIGRTLAELYSGPEFVARVAREPLQGAGVAALEEAHRTGRPVLLVTGHLGNYDAIRGGLIARGYRVGGLYRPMDNPFFNHHYVAAISRIGTPLFPRGRKGLADMVRFLKGGGMVGVVLDQSMGDGAILRFFGHEALTALSPAEMALRYDALVVPTYGIRRPDGGFDMVIEAPIPHGDPETMTQALNDSLEAQVRAHMDQWLWTHRRWKMINKTW</sequence>
<evidence type="ECO:0000256" key="5">
    <source>
        <dbReference type="ARBA" id="ARBA00023136"/>
    </source>
</evidence>
<keyword evidence="3" id="KW-0997">Cell inner membrane</keyword>
<evidence type="ECO:0000256" key="6">
    <source>
        <dbReference type="ARBA" id="ARBA00023315"/>
    </source>
</evidence>
<dbReference type="GO" id="GO:0016746">
    <property type="term" value="F:acyltransferase activity"/>
    <property type="evidence" value="ECO:0007669"/>
    <property type="project" value="UniProtKB-KW"/>
</dbReference>
<evidence type="ECO:0000313" key="8">
    <source>
        <dbReference type="Proteomes" id="UP000474758"/>
    </source>
</evidence>
<dbReference type="PANTHER" id="PTHR30606">
    <property type="entry name" value="LIPID A BIOSYNTHESIS LAUROYL ACYLTRANSFERASE"/>
    <property type="match status" value="1"/>
</dbReference>
<reference evidence="7 8" key="1">
    <citation type="submission" date="2020-02" db="EMBL/GenBank/DDBJ databases">
        <title>Rhodobacter translucens sp. nov., a novel bacterium isolated from activated sludge.</title>
        <authorList>
            <person name="Liu J."/>
        </authorList>
    </citation>
    <scope>NUCLEOTIDE SEQUENCE [LARGE SCALE GENOMIC DNA]</scope>
    <source>
        <strain evidence="7 8">HX-7-19</strain>
    </source>
</reference>
<evidence type="ECO:0000256" key="4">
    <source>
        <dbReference type="ARBA" id="ARBA00022679"/>
    </source>
</evidence>
<comment type="caution">
    <text evidence="7">The sequence shown here is derived from an EMBL/GenBank/DDBJ whole genome shotgun (WGS) entry which is preliminary data.</text>
</comment>
<keyword evidence="2" id="KW-1003">Cell membrane</keyword>
<dbReference type="EMBL" id="JAALFE010000011">
    <property type="protein sequence ID" value="NGQ91721.1"/>
    <property type="molecule type" value="Genomic_DNA"/>
</dbReference>